<protein>
    <recommendedName>
        <fullName evidence="5">unspecific monooxygenase</fullName>
        <ecNumber evidence="5">1.14.14.1</ecNumber>
    </recommendedName>
</protein>
<keyword evidence="13" id="KW-0472">Membrane</keyword>
<evidence type="ECO:0000256" key="1">
    <source>
        <dbReference type="ARBA" id="ARBA00001971"/>
    </source>
</evidence>
<keyword evidence="7 15" id="KW-0479">Metal-binding</keyword>
<evidence type="ECO:0000313" key="16">
    <source>
        <dbReference type="EMBL" id="KOB68093.1"/>
    </source>
</evidence>
<dbReference type="EMBL" id="JTDY01004482">
    <property type="protein sequence ID" value="KOB68093.1"/>
    <property type="molecule type" value="Genomic_DNA"/>
</dbReference>
<dbReference type="Proteomes" id="UP000037510">
    <property type="component" value="Unassembled WGS sequence"/>
</dbReference>
<evidence type="ECO:0000256" key="12">
    <source>
        <dbReference type="ARBA" id="ARBA00023033"/>
    </source>
</evidence>
<keyword evidence="17" id="KW-1185">Reference proteome</keyword>
<evidence type="ECO:0000256" key="8">
    <source>
        <dbReference type="ARBA" id="ARBA00022824"/>
    </source>
</evidence>
<feature type="binding site" description="axial binding residue" evidence="15">
    <location>
        <position position="64"/>
    </location>
    <ligand>
        <name>heme</name>
        <dbReference type="ChEBI" id="CHEBI:30413"/>
    </ligand>
    <ligandPart>
        <name>Fe</name>
        <dbReference type="ChEBI" id="CHEBI:18248"/>
    </ligandPart>
</feature>
<accession>A0A0L7KXU5</accession>
<sequence>LVVILGSGTLPAGSSLTVPVYHIQRDPRFWKNPDAFDPERFSPENMRLRHPNCFLPFSLGPMDCLGRYFGKKLIKMICVRMLREFKLTSSESYKDLKLSIAISASPIDGYNVILNRRN</sequence>
<dbReference type="STRING" id="104452.A0A0L7KXU5"/>
<dbReference type="PANTHER" id="PTHR24292">
    <property type="entry name" value="CYTOCHROME P450"/>
    <property type="match status" value="1"/>
</dbReference>
<dbReference type="AlphaFoldDB" id="A0A0L7KXU5"/>
<dbReference type="PANTHER" id="PTHR24292:SF54">
    <property type="entry name" value="CYP9F3-RELATED"/>
    <property type="match status" value="1"/>
</dbReference>
<comment type="cofactor">
    <cofactor evidence="1 15">
        <name>heme</name>
        <dbReference type="ChEBI" id="CHEBI:30413"/>
    </cofactor>
</comment>
<proteinExistence type="inferred from homology"/>
<keyword evidence="11 15" id="KW-0408">Iron</keyword>
<keyword evidence="9" id="KW-0492">Microsome</keyword>
<dbReference type="Pfam" id="PF00067">
    <property type="entry name" value="p450"/>
    <property type="match status" value="1"/>
</dbReference>
<evidence type="ECO:0000256" key="4">
    <source>
        <dbReference type="ARBA" id="ARBA00010617"/>
    </source>
</evidence>
<evidence type="ECO:0000256" key="9">
    <source>
        <dbReference type="ARBA" id="ARBA00022848"/>
    </source>
</evidence>
<dbReference type="InterPro" id="IPR001128">
    <property type="entry name" value="Cyt_P450"/>
</dbReference>
<comment type="catalytic activity">
    <reaction evidence="14">
        <text>an organic molecule + reduced [NADPH--hemoprotein reductase] + O2 = an alcohol + oxidized [NADPH--hemoprotein reductase] + H2O + H(+)</text>
        <dbReference type="Rhea" id="RHEA:17149"/>
        <dbReference type="Rhea" id="RHEA-COMP:11964"/>
        <dbReference type="Rhea" id="RHEA-COMP:11965"/>
        <dbReference type="ChEBI" id="CHEBI:15377"/>
        <dbReference type="ChEBI" id="CHEBI:15378"/>
        <dbReference type="ChEBI" id="CHEBI:15379"/>
        <dbReference type="ChEBI" id="CHEBI:30879"/>
        <dbReference type="ChEBI" id="CHEBI:57618"/>
        <dbReference type="ChEBI" id="CHEBI:58210"/>
        <dbReference type="ChEBI" id="CHEBI:142491"/>
        <dbReference type="EC" id="1.14.14.1"/>
    </reaction>
</comment>
<dbReference type="GO" id="GO:0020037">
    <property type="term" value="F:heme binding"/>
    <property type="evidence" value="ECO:0007669"/>
    <property type="project" value="InterPro"/>
</dbReference>
<dbReference type="InterPro" id="IPR050476">
    <property type="entry name" value="Insect_CytP450_Detox"/>
</dbReference>
<gene>
    <name evidence="16" type="ORF">OBRU01_19619</name>
</gene>
<evidence type="ECO:0000313" key="17">
    <source>
        <dbReference type="Proteomes" id="UP000037510"/>
    </source>
</evidence>
<keyword evidence="8" id="KW-0256">Endoplasmic reticulum</keyword>
<dbReference type="GO" id="GO:0005506">
    <property type="term" value="F:iron ion binding"/>
    <property type="evidence" value="ECO:0007669"/>
    <property type="project" value="InterPro"/>
</dbReference>
<keyword evidence="6 15" id="KW-0349">Heme</keyword>
<comment type="subcellular location">
    <subcellularLocation>
        <location evidence="3">Endoplasmic reticulum membrane</location>
        <topology evidence="3">Peripheral membrane protein</topology>
    </subcellularLocation>
    <subcellularLocation>
        <location evidence="2">Microsome membrane</location>
        <topology evidence="2">Peripheral membrane protein</topology>
    </subcellularLocation>
</comment>
<keyword evidence="10" id="KW-0560">Oxidoreductase</keyword>
<dbReference type="SUPFAM" id="SSF48264">
    <property type="entry name" value="Cytochrome P450"/>
    <property type="match status" value="1"/>
</dbReference>
<dbReference type="InterPro" id="IPR036396">
    <property type="entry name" value="Cyt_P450_sf"/>
</dbReference>
<evidence type="ECO:0000256" key="6">
    <source>
        <dbReference type="ARBA" id="ARBA00022617"/>
    </source>
</evidence>
<name>A0A0L7KXU5_OPEBR</name>
<evidence type="ECO:0000256" key="7">
    <source>
        <dbReference type="ARBA" id="ARBA00022723"/>
    </source>
</evidence>
<reference evidence="16 17" key="1">
    <citation type="journal article" date="2015" name="Genome Biol. Evol.">
        <title>The genome of winter moth (Operophtera brumata) provides a genomic perspective on sexual dimorphism and phenology.</title>
        <authorList>
            <person name="Derks M.F."/>
            <person name="Smit S."/>
            <person name="Salis L."/>
            <person name="Schijlen E."/>
            <person name="Bossers A."/>
            <person name="Mateman C."/>
            <person name="Pijl A.S."/>
            <person name="de Ridder D."/>
            <person name="Groenen M.A."/>
            <person name="Visser M.E."/>
            <person name="Megens H.J."/>
        </authorList>
    </citation>
    <scope>NUCLEOTIDE SEQUENCE [LARGE SCALE GENOMIC DNA]</scope>
    <source>
        <strain evidence="16">WM2013NL</strain>
        <tissue evidence="16">Head and thorax</tissue>
    </source>
</reference>
<comment type="caution">
    <text evidence="16">The sequence shown here is derived from an EMBL/GenBank/DDBJ whole genome shotgun (WGS) entry which is preliminary data.</text>
</comment>
<keyword evidence="12" id="KW-0503">Monooxygenase</keyword>
<evidence type="ECO:0000256" key="5">
    <source>
        <dbReference type="ARBA" id="ARBA00012109"/>
    </source>
</evidence>
<evidence type="ECO:0000256" key="14">
    <source>
        <dbReference type="ARBA" id="ARBA00047827"/>
    </source>
</evidence>
<evidence type="ECO:0000256" key="11">
    <source>
        <dbReference type="ARBA" id="ARBA00023004"/>
    </source>
</evidence>
<evidence type="ECO:0000256" key="10">
    <source>
        <dbReference type="ARBA" id="ARBA00023002"/>
    </source>
</evidence>
<dbReference type="Gene3D" id="1.10.630.10">
    <property type="entry name" value="Cytochrome P450"/>
    <property type="match status" value="1"/>
</dbReference>
<organism evidence="16 17">
    <name type="scientific">Operophtera brumata</name>
    <name type="common">Winter moth</name>
    <name type="synonym">Phalaena brumata</name>
    <dbReference type="NCBI Taxonomy" id="104452"/>
    <lineage>
        <taxon>Eukaryota</taxon>
        <taxon>Metazoa</taxon>
        <taxon>Ecdysozoa</taxon>
        <taxon>Arthropoda</taxon>
        <taxon>Hexapoda</taxon>
        <taxon>Insecta</taxon>
        <taxon>Pterygota</taxon>
        <taxon>Neoptera</taxon>
        <taxon>Endopterygota</taxon>
        <taxon>Lepidoptera</taxon>
        <taxon>Glossata</taxon>
        <taxon>Ditrysia</taxon>
        <taxon>Geometroidea</taxon>
        <taxon>Geometridae</taxon>
        <taxon>Larentiinae</taxon>
        <taxon>Operophtera</taxon>
    </lineage>
</organism>
<dbReference type="InterPro" id="IPR002401">
    <property type="entry name" value="Cyt_P450_E_grp-I"/>
</dbReference>
<feature type="non-terminal residue" evidence="16">
    <location>
        <position position="1"/>
    </location>
</feature>
<evidence type="ECO:0000256" key="2">
    <source>
        <dbReference type="ARBA" id="ARBA00004174"/>
    </source>
</evidence>
<dbReference type="GO" id="GO:0016712">
    <property type="term" value="F:oxidoreductase activity, acting on paired donors, with incorporation or reduction of molecular oxygen, reduced flavin or flavoprotein as one donor, and incorporation of one atom of oxygen"/>
    <property type="evidence" value="ECO:0007669"/>
    <property type="project" value="UniProtKB-EC"/>
</dbReference>
<comment type="similarity">
    <text evidence="4">Belongs to the cytochrome P450 family.</text>
</comment>
<dbReference type="GO" id="GO:0005789">
    <property type="term" value="C:endoplasmic reticulum membrane"/>
    <property type="evidence" value="ECO:0007669"/>
    <property type="project" value="UniProtKB-SubCell"/>
</dbReference>
<evidence type="ECO:0000256" key="15">
    <source>
        <dbReference type="PIRSR" id="PIRSR602401-1"/>
    </source>
</evidence>
<dbReference type="EC" id="1.14.14.1" evidence="5"/>
<evidence type="ECO:0000256" key="3">
    <source>
        <dbReference type="ARBA" id="ARBA00004406"/>
    </source>
</evidence>
<evidence type="ECO:0000256" key="13">
    <source>
        <dbReference type="ARBA" id="ARBA00023136"/>
    </source>
</evidence>
<dbReference type="PRINTS" id="PR00463">
    <property type="entry name" value="EP450I"/>
</dbReference>